<dbReference type="PANTHER" id="PTHR45865:SF1">
    <property type="entry name" value="E3 UBIQUITIN-PROTEIN LIGASE SHPRH"/>
    <property type="match status" value="1"/>
</dbReference>
<dbReference type="GO" id="GO:0000209">
    <property type="term" value="P:protein polyubiquitination"/>
    <property type="evidence" value="ECO:0007669"/>
    <property type="project" value="TreeGrafter"/>
</dbReference>
<evidence type="ECO:0000256" key="2">
    <source>
        <dbReference type="ARBA" id="ARBA00022840"/>
    </source>
</evidence>
<evidence type="ECO:0000313" key="5">
    <source>
        <dbReference type="EMBL" id="KAH0566125.1"/>
    </source>
</evidence>
<keyword evidence="2" id="KW-0067">ATP-binding</keyword>
<dbReference type="AlphaFoldDB" id="A0A9P8LHQ4"/>
<dbReference type="InterPro" id="IPR052583">
    <property type="entry name" value="ATP-helicase/E3_Ub-Ligase"/>
</dbReference>
<dbReference type="InterPro" id="IPR059033">
    <property type="entry name" value="C144_05_dom"/>
</dbReference>
<protein>
    <recommendedName>
        <fullName evidence="4">Helicase ATP-binding domain-containing protein</fullName>
    </recommendedName>
</protein>
<dbReference type="FunFam" id="3.40.50.10810:FF:000059">
    <property type="entry name" value="SNF2 family helicase/ATPase, putative"/>
    <property type="match status" value="1"/>
</dbReference>
<comment type="caution">
    <text evidence="5">The sequence shown here is derived from an EMBL/GenBank/DDBJ whole genome shotgun (WGS) entry which is preliminary data.</text>
</comment>
<feature type="region of interest" description="Disordered" evidence="3">
    <location>
        <begin position="717"/>
        <end position="760"/>
    </location>
</feature>
<evidence type="ECO:0000256" key="3">
    <source>
        <dbReference type="SAM" id="MobiDB-lite"/>
    </source>
</evidence>
<organism evidence="5 6">
    <name type="scientific">Trichoglossum hirsutum</name>
    <dbReference type="NCBI Taxonomy" id="265104"/>
    <lineage>
        <taxon>Eukaryota</taxon>
        <taxon>Fungi</taxon>
        <taxon>Dikarya</taxon>
        <taxon>Ascomycota</taxon>
        <taxon>Pezizomycotina</taxon>
        <taxon>Geoglossomycetes</taxon>
        <taxon>Geoglossales</taxon>
        <taxon>Geoglossaceae</taxon>
        <taxon>Trichoglossum</taxon>
    </lineage>
</organism>
<dbReference type="InterPro" id="IPR000330">
    <property type="entry name" value="SNF2_N"/>
</dbReference>
<evidence type="ECO:0000259" key="4">
    <source>
        <dbReference type="SMART" id="SM00487"/>
    </source>
</evidence>
<keyword evidence="1" id="KW-0547">Nucleotide-binding</keyword>
<proteinExistence type="predicted"/>
<name>A0A9P8LHQ4_9PEZI</name>
<dbReference type="GO" id="GO:0006974">
    <property type="term" value="P:DNA damage response"/>
    <property type="evidence" value="ECO:0007669"/>
    <property type="project" value="TreeGrafter"/>
</dbReference>
<reference evidence="5" key="1">
    <citation type="submission" date="2021-03" db="EMBL/GenBank/DDBJ databases">
        <title>Comparative genomics and phylogenomic investigation of the class Geoglossomycetes provide insights into ecological specialization and systematics.</title>
        <authorList>
            <person name="Melie T."/>
            <person name="Pirro S."/>
            <person name="Miller A.N."/>
            <person name="Quandt A."/>
        </authorList>
    </citation>
    <scope>NUCLEOTIDE SEQUENCE</scope>
    <source>
        <strain evidence="5">CAQ_001_2017</strain>
    </source>
</reference>
<dbReference type="GO" id="GO:0005524">
    <property type="term" value="F:ATP binding"/>
    <property type="evidence" value="ECO:0007669"/>
    <property type="project" value="InterPro"/>
</dbReference>
<dbReference type="GO" id="GO:0061630">
    <property type="term" value="F:ubiquitin protein ligase activity"/>
    <property type="evidence" value="ECO:0007669"/>
    <property type="project" value="TreeGrafter"/>
</dbReference>
<evidence type="ECO:0000256" key="1">
    <source>
        <dbReference type="ARBA" id="ARBA00022741"/>
    </source>
</evidence>
<dbReference type="Gene3D" id="3.40.50.10810">
    <property type="entry name" value="Tandem AAA-ATPase domain"/>
    <property type="match status" value="1"/>
</dbReference>
<dbReference type="GO" id="GO:0005634">
    <property type="term" value="C:nucleus"/>
    <property type="evidence" value="ECO:0007669"/>
    <property type="project" value="TreeGrafter"/>
</dbReference>
<dbReference type="Pfam" id="PF00176">
    <property type="entry name" value="SNF2-rel_dom"/>
    <property type="match status" value="1"/>
</dbReference>
<accession>A0A9P8LHQ4</accession>
<dbReference type="SUPFAM" id="SSF52540">
    <property type="entry name" value="P-loop containing nucleoside triphosphate hydrolases"/>
    <property type="match status" value="1"/>
</dbReference>
<feature type="compositionally biased region" description="Basic and acidic residues" evidence="3">
    <location>
        <begin position="748"/>
        <end position="757"/>
    </location>
</feature>
<dbReference type="PANTHER" id="PTHR45865">
    <property type="entry name" value="E3 UBIQUITIN-PROTEIN LIGASE SHPRH FAMILY MEMBER"/>
    <property type="match status" value="1"/>
</dbReference>
<dbReference type="Pfam" id="PF26021">
    <property type="entry name" value="Ferritin_C144_05"/>
    <property type="match status" value="1"/>
</dbReference>
<feature type="domain" description="Helicase ATP-binding" evidence="4">
    <location>
        <begin position="246"/>
        <end position="527"/>
    </location>
</feature>
<dbReference type="EMBL" id="JAGHQM010000033">
    <property type="protein sequence ID" value="KAH0566125.1"/>
    <property type="molecule type" value="Genomic_DNA"/>
</dbReference>
<feature type="compositionally biased region" description="Acidic residues" evidence="3">
    <location>
        <begin position="737"/>
        <end position="747"/>
    </location>
</feature>
<sequence>MGRHKVCAKINGPTPEALIRLAHQRSPHLYQNASQEPPTKRQRLQNGDSRALQGTIVEDFVTLVKIDIDLEFNKRECSTLPHGEPRNEFSVMVESIEKISNNEYHLRISDMEDNCVIDAMLVSETMGPVWEELQWSITVRRGAQRNNGRIRSNTPEIAKSQWFLILPQNSDFSTVRLQTLIKWRTQNTVSIESMSSSKVWSKLLSFVFPQGTPDTTDSWSPREFYRGVHVPNKNTIVPDQIQSDQLDCQLYSFQKRAVRWMLRREGVDIDSSGFISAYQCEGNARAPSLFYRSTDAEGRPCHVSHLLGIVSTEMIDMRSSAAGITGGILAEEMGLGKTVELISLICLHKRRLPSRGLIHDGYSNKHVVPSSATLIITPPSILQQWQSELATHAPSLKVLRYDGSKHDNLDNDAVIKLLLQHDIVLTTYNVLAGEIHYAGPTPDRQLRHQKKYIPRRSPLVQISWWRVCLDEAQMVESGVSNAATVARLIPRCNAWAVSGTPVRKDAKDLLGLLIFLRYEPFCDHPQLWNKLATSFKDSFRNVFGHIALRHTKEDVRDEIRLPLQTRVVITVPFTQIEEQHYTHLFQQMCADCGLDVDGSPLTESWDPDSSTVVEKMRGWLTRLRQTCLHPEVGIGNRRALGHGDGPLRTVSEVLEVMIEQNQFAIRTEQRSLLMSKIRRGQILENNKMSREALDIWLEALRESKTIVEECRAQLLVDPDGHEGAGGGSKVYGRDGLDEHEDDDESDGMGDRGKREPNSRPNARLRLRAALEVQHICTFFSANAYFQIKTYEEKTKPGSKEFIDLNEKEMVAYESAKQIRKEMLSEALGRVGRLMRRVEKKANLQSFVEIPEGKPSVQIGGIESRKILDGFEALVGTLNVQANQLDEWRENVVQFLLRPLVDEDEGIEIQGDEYETSTKEQDSLYVYMEALRAAVADRHDVLTGQSNFLIQEEMKVAANNAKNGKGPLPELLLNLLSVRSHLKPSQDIPSMRSLVADLRALSATLRWQEEEGSTRARAELAIAEKELSNFQGFLRDQMKTTANLEQSAPGSMFQHELH</sequence>
<evidence type="ECO:0000313" key="6">
    <source>
        <dbReference type="Proteomes" id="UP000750711"/>
    </source>
</evidence>
<dbReference type="Proteomes" id="UP000750711">
    <property type="component" value="Unassembled WGS sequence"/>
</dbReference>
<keyword evidence="6" id="KW-1185">Reference proteome</keyword>
<dbReference type="InterPro" id="IPR027417">
    <property type="entry name" value="P-loop_NTPase"/>
</dbReference>
<gene>
    <name evidence="5" type="ORF">GP486_000486</name>
</gene>
<dbReference type="InterPro" id="IPR014001">
    <property type="entry name" value="Helicase_ATP-bd"/>
</dbReference>
<dbReference type="SMART" id="SM00487">
    <property type="entry name" value="DEXDc"/>
    <property type="match status" value="1"/>
</dbReference>
<dbReference type="InterPro" id="IPR038718">
    <property type="entry name" value="SNF2-like_sf"/>
</dbReference>
<dbReference type="CDD" id="cd18070">
    <property type="entry name" value="DEXQc_SHPRH"/>
    <property type="match status" value="1"/>
</dbReference>